<dbReference type="OrthoDB" id="9834318at2"/>
<evidence type="ECO:0000313" key="3">
    <source>
        <dbReference type="EMBL" id="ERT08890.1"/>
    </source>
</evidence>
<comment type="caution">
    <text evidence="3">The sequence shown here is derived from an EMBL/GenBank/DDBJ whole genome shotgun (WGS) entry which is preliminary data.</text>
</comment>
<keyword evidence="2" id="KW-1133">Transmembrane helix</keyword>
<dbReference type="AlphaFoldDB" id="U7QP84"/>
<proteinExistence type="predicted"/>
<dbReference type="Proteomes" id="UP000017127">
    <property type="component" value="Unassembled WGS sequence"/>
</dbReference>
<name>U7QP84_9CYAN</name>
<evidence type="ECO:0000313" key="4">
    <source>
        <dbReference type="Proteomes" id="UP000017127"/>
    </source>
</evidence>
<evidence type="ECO:0000256" key="1">
    <source>
        <dbReference type="SAM" id="MobiDB-lite"/>
    </source>
</evidence>
<keyword evidence="2" id="KW-0472">Membrane</keyword>
<organism evidence="3 4">
    <name type="scientific">Lyngbya aestuarii BL J</name>
    <dbReference type="NCBI Taxonomy" id="1348334"/>
    <lineage>
        <taxon>Bacteria</taxon>
        <taxon>Bacillati</taxon>
        <taxon>Cyanobacteriota</taxon>
        <taxon>Cyanophyceae</taxon>
        <taxon>Oscillatoriophycideae</taxon>
        <taxon>Oscillatoriales</taxon>
        <taxon>Microcoleaceae</taxon>
        <taxon>Lyngbya</taxon>
    </lineage>
</organism>
<feature type="compositionally biased region" description="Basic and acidic residues" evidence="1">
    <location>
        <begin position="121"/>
        <end position="130"/>
    </location>
</feature>
<accession>U7QP84</accession>
<keyword evidence="2" id="KW-0812">Transmembrane</keyword>
<reference evidence="3 4" key="1">
    <citation type="journal article" date="2013" name="Front. Microbiol.">
        <title>Comparative genomic analyses of the cyanobacterium, Lyngbya aestuarii BL J, a powerful hydrogen producer.</title>
        <authorList>
            <person name="Kothari A."/>
            <person name="Vaughn M."/>
            <person name="Garcia-Pichel F."/>
        </authorList>
    </citation>
    <scope>NUCLEOTIDE SEQUENCE [LARGE SCALE GENOMIC DNA]</scope>
    <source>
        <strain evidence="3 4">BL J</strain>
    </source>
</reference>
<feature type="compositionally biased region" description="Polar residues" evidence="1">
    <location>
        <begin position="105"/>
        <end position="115"/>
    </location>
</feature>
<gene>
    <name evidence="3" type="ORF">M595_1136</name>
</gene>
<sequence length="137" mass="15349">MESESTKANQLSRPQIVGVVVATTLIGGFLLSLFTSGRDQPVEEVKTIPTLREYPQSQPPEKPKVIEPIEPISSTENTVVLVPETQAEIDCVLGGGGAACFDDNYQPNYPTTSNQEEWEDWERSQREKNNLIKRLFR</sequence>
<feature type="transmembrane region" description="Helical" evidence="2">
    <location>
        <begin position="16"/>
        <end position="34"/>
    </location>
</feature>
<dbReference type="RefSeq" id="WP_023064982.1">
    <property type="nucleotide sequence ID" value="NZ_AUZM01000007.1"/>
</dbReference>
<feature type="region of interest" description="Disordered" evidence="1">
    <location>
        <begin position="104"/>
        <end position="137"/>
    </location>
</feature>
<dbReference type="EMBL" id="AUZM01000007">
    <property type="protein sequence ID" value="ERT08890.1"/>
    <property type="molecule type" value="Genomic_DNA"/>
</dbReference>
<evidence type="ECO:0000256" key="2">
    <source>
        <dbReference type="SAM" id="Phobius"/>
    </source>
</evidence>
<keyword evidence="4" id="KW-1185">Reference proteome</keyword>
<protein>
    <submittedName>
        <fullName evidence="3">Uncharacterized protein</fullName>
    </submittedName>
</protein>